<dbReference type="PANTHER" id="PTHR34975:SF2">
    <property type="entry name" value="SPORE GERMINATION PROTEIN A2"/>
    <property type="match status" value="1"/>
</dbReference>
<dbReference type="STRING" id="1121316.SAMN02745207_02558"/>
<feature type="transmembrane region" description="Helical" evidence="8">
    <location>
        <begin position="12"/>
        <end position="30"/>
    </location>
</feature>
<dbReference type="NCBIfam" id="TIGR00912">
    <property type="entry name" value="2A0309"/>
    <property type="match status" value="1"/>
</dbReference>
<feature type="transmembrane region" description="Helical" evidence="8">
    <location>
        <begin position="77"/>
        <end position="95"/>
    </location>
</feature>
<comment type="similarity">
    <text evidence="2">Belongs to the amino acid-polyamine-organocation (APC) superfamily. Spore germination protein (SGP) (TC 2.A.3.9) family.</text>
</comment>
<dbReference type="GO" id="GO:0016020">
    <property type="term" value="C:membrane"/>
    <property type="evidence" value="ECO:0007669"/>
    <property type="project" value="UniProtKB-SubCell"/>
</dbReference>
<name>A0A1M5VYC7_9CLOT</name>
<keyword evidence="10" id="KW-1185">Reference proteome</keyword>
<sequence>MNEKLVTDKQGVCLIVLFIIGSSSIVVPGLDAKKDVWLAIIISILISMPLVIISSRLHVIFPEKDLFDIIETCFGKFIGKLIVFLYTFFVFHSAAEVLRNFSQFVIVSNLSKTPLIVPMICISILIAFMVNKGINVMGRWSETFIVIPVGLILVRSLFLIPDMNINNLLPVLYNGMGPVLKGAFTSWSFPFGQTILFTMFFSKFKSKKSPYKIYTLGLLLGGILILITSLTNILVLGVSTVSISYFPSFATSERINVLTVDQRLEIVSALIFIIGQYIKISILVLCSCKGVSKIANCSDYRFIVTPTSILMVNICYYLHTSVMAFYEWVAQVFPYYALPFQMFFPIIIWVTAEVRNKYFSKP</sequence>
<feature type="transmembrane region" description="Helical" evidence="8">
    <location>
        <begin position="36"/>
        <end position="57"/>
    </location>
</feature>
<dbReference type="GO" id="GO:0009847">
    <property type="term" value="P:spore germination"/>
    <property type="evidence" value="ECO:0007669"/>
    <property type="project" value="InterPro"/>
</dbReference>
<organism evidence="9 10">
    <name type="scientific">Clostridium grantii DSM 8605</name>
    <dbReference type="NCBI Taxonomy" id="1121316"/>
    <lineage>
        <taxon>Bacteria</taxon>
        <taxon>Bacillati</taxon>
        <taxon>Bacillota</taxon>
        <taxon>Clostridia</taxon>
        <taxon>Eubacteriales</taxon>
        <taxon>Clostridiaceae</taxon>
        <taxon>Clostridium</taxon>
    </lineage>
</organism>
<feature type="transmembrane region" description="Helical" evidence="8">
    <location>
        <begin position="266"/>
        <end position="288"/>
    </location>
</feature>
<proteinExistence type="inferred from homology"/>
<feature type="transmembrane region" description="Helical" evidence="8">
    <location>
        <begin position="213"/>
        <end position="246"/>
    </location>
</feature>
<dbReference type="AlphaFoldDB" id="A0A1M5VYC7"/>
<feature type="transmembrane region" description="Helical" evidence="8">
    <location>
        <begin position="115"/>
        <end position="131"/>
    </location>
</feature>
<evidence type="ECO:0000256" key="8">
    <source>
        <dbReference type="SAM" id="Phobius"/>
    </source>
</evidence>
<evidence type="ECO:0000313" key="9">
    <source>
        <dbReference type="EMBL" id="SHH80319.1"/>
    </source>
</evidence>
<keyword evidence="3" id="KW-0813">Transport</keyword>
<evidence type="ECO:0000256" key="3">
    <source>
        <dbReference type="ARBA" id="ARBA00022448"/>
    </source>
</evidence>
<keyword evidence="6 8" id="KW-1133">Transmembrane helix</keyword>
<dbReference type="Proteomes" id="UP000184447">
    <property type="component" value="Unassembled WGS sequence"/>
</dbReference>
<comment type="subcellular location">
    <subcellularLocation>
        <location evidence="1">Membrane</location>
        <topology evidence="1">Multi-pass membrane protein</topology>
    </subcellularLocation>
</comment>
<dbReference type="InterPro" id="IPR004761">
    <property type="entry name" value="Spore_GerAB"/>
</dbReference>
<evidence type="ECO:0000256" key="5">
    <source>
        <dbReference type="ARBA" id="ARBA00022692"/>
    </source>
</evidence>
<evidence type="ECO:0000256" key="6">
    <source>
        <dbReference type="ARBA" id="ARBA00022989"/>
    </source>
</evidence>
<evidence type="ECO:0000256" key="2">
    <source>
        <dbReference type="ARBA" id="ARBA00007998"/>
    </source>
</evidence>
<feature type="transmembrane region" description="Helical" evidence="8">
    <location>
        <begin position="180"/>
        <end position="201"/>
    </location>
</feature>
<dbReference type="OrthoDB" id="1675410at2"/>
<feature type="transmembrane region" description="Helical" evidence="8">
    <location>
        <begin position="143"/>
        <end position="160"/>
    </location>
</feature>
<dbReference type="PANTHER" id="PTHR34975">
    <property type="entry name" value="SPORE GERMINATION PROTEIN A2"/>
    <property type="match status" value="1"/>
</dbReference>
<dbReference type="Pfam" id="PF03845">
    <property type="entry name" value="Spore_permease"/>
    <property type="match status" value="1"/>
</dbReference>
<evidence type="ECO:0000256" key="7">
    <source>
        <dbReference type="ARBA" id="ARBA00023136"/>
    </source>
</evidence>
<keyword evidence="4" id="KW-0309">Germination</keyword>
<evidence type="ECO:0000256" key="1">
    <source>
        <dbReference type="ARBA" id="ARBA00004141"/>
    </source>
</evidence>
<reference evidence="9 10" key="1">
    <citation type="submission" date="2016-11" db="EMBL/GenBank/DDBJ databases">
        <authorList>
            <person name="Jaros S."/>
            <person name="Januszkiewicz K."/>
            <person name="Wedrychowicz H."/>
        </authorList>
    </citation>
    <scope>NUCLEOTIDE SEQUENCE [LARGE SCALE GENOMIC DNA]</scope>
    <source>
        <strain evidence="9 10">DSM 8605</strain>
    </source>
</reference>
<evidence type="ECO:0000256" key="4">
    <source>
        <dbReference type="ARBA" id="ARBA00022544"/>
    </source>
</evidence>
<dbReference type="RefSeq" id="WP_073338816.1">
    <property type="nucleotide sequence ID" value="NZ_FQXM01000014.1"/>
</dbReference>
<protein>
    <submittedName>
        <fullName evidence="9">Spore germination protein KB</fullName>
    </submittedName>
</protein>
<keyword evidence="5 8" id="KW-0812">Transmembrane</keyword>
<feature type="transmembrane region" description="Helical" evidence="8">
    <location>
        <begin position="332"/>
        <end position="352"/>
    </location>
</feature>
<dbReference type="EMBL" id="FQXM01000014">
    <property type="protein sequence ID" value="SHH80319.1"/>
    <property type="molecule type" value="Genomic_DNA"/>
</dbReference>
<evidence type="ECO:0000313" key="10">
    <source>
        <dbReference type="Proteomes" id="UP000184447"/>
    </source>
</evidence>
<keyword evidence="7 8" id="KW-0472">Membrane</keyword>
<accession>A0A1M5VYC7</accession>
<gene>
    <name evidence="9" type="ORF">SAMN02745207_02558</name>
</gene>
<feature type="transmembrane region" description="Helical" evidence="8">
    <location>
        <begin position="300"/>
        <end position="320"/>
    </location>
</feature>